<feature type="compositionally biased region" description="Polar residues" evidence="1">
    <location>
        <begin position="374"/>
        <end position="385"/>
    </location>
</feature>
<dbReference type="Proteomes" id="UP001159364">
    <property type="component" value="Linkage Group LG11"/>
</dbReference>
<evidence type="ECO:0000313" key="3">
    <source>
        <dbReference type="EMBL" id="KAJ8750637.1"/>
    </source>
</evidence>
<proteinExistence type="predicted"/>
<evidence type="ECO:0000313" key="4">
    <source>
        <dbReference type="Proteomes" id="UP001159364"/>
    </source>
</evidence>
<evidence type="ECO:0000259" key="2">
    <source>
        <dbReference type="Pfam" id="PF14309"/>
    </source>
</evidence>
<feature type="compositionally biased region" description="Basic and acidic residues" evidence="1">
    <location>
        <begin position="353"/>
        <end position="371"/>
    </location>
</feature>
<dbReference type="PANTHER" id="PTHR47071">
    <property type="entry name" value="PROTEIN TRM32"/>
    <property type="match status" value="1"/>
</dbReference>
<feature type="domain" description="DUF4378" evidence="2">
    <location>
        <begin position="653"/>
        <end position="813"/>
    </location>
</feature>
<dbReference type="InterPro" id="IPR025486">
    <property type="entry name" value="DUF4378"/>
</dbReference>
<keyword evidence="4" id="KW-1185">Reference proteome</keyword>
<dbReference type="PANTHER" id="PTHR47071:SF2">
    <property type="entry name" value="PROTEIN TRM32"/>
    <property type="match status" value="1"/>
</dbReference>
<feature type="region of interest" description="Disordered" evidence="1">
    <location>
        <begin position="353"/>
        <end position="392"/>
    </location>
</feature>
<accession>A0AAV8SEF8</accession>
<organism evidence="3 4">
    <name type="scientific">Erythroxylum novogranatense</name>
    <dbReference type="NCBI Taxonomy" id="1862640"/>
    <lineage>
        <taxon>Eukaryota</taxon>
        <taxon>Viridiplantae</taxon>
        <taxon>Streptophyta</taxon>
        <taxon>Embryophyta</taxon>
        <taxon>Tracheophyta</taxon>
        <taxon>Spermatophyta</taxon>
        <taxon>Magnoliopsida</taxon>
        <taxon>eudicotyledons</taxon>
        <taxon>Gunneridae</taxon>
        <taxon>Pentapetalae</taxon>
        <taxon>rosids</taxon>
        <taxon>fabids</taxon>
        <taxon>Malpighiales</taxon>
        <taxon>Erythroxylaceae</taxon>
        <taxon>Erythroxylum</taxon>
    </lineage>
</organism>
<dbReference type="InterPro" id="IPR044257">
    <property type="entry name" value="TRM32-like"/>
</dbReference>
<reference evidence="3 4" key="1">
    <citation type="submission" date="2021-09" db="EMBL/GenBank/DDBJ databases">
        <title>Genomic insights and catalytic innovation underlie evolution of tropane alkaloids biosynthesis.</title>
        <authorList>
            <person name="Wang Y.-J."/>
            <person name="Tian T."/>
            <person name="Huang J.-P."/>
            <person name="Huang S.-X."/>
        </authorList>
    </citation>
    <scope>NUCLEOTIDE SEQUENCE [LARGE SCALE GENOMIC DNA]</scope>
    <source>
        <strain evidence="3">KIB-2018</strain>
        <tissue evidence="3">Leaf</tissue>
    </source>
</reference>
<comment type="caution">
    <text evidence="3">The sequence shown here is derived from an EMBL/GenBank/DDBJ whole genome shotgun (WGS) entry which is preliminary data.</text>
</comment>
<dbReference type="AlphaFoldDB" id="A0AAV8SEF8"/>
<sequence length="817" mass="93177">MWNILHLLDHLPWHSSKNFPLRRKQRRGKYSLCYGGPKTLSLREHCDDVQEYLDAEAVPLMDDEQIKNAGPIKLSDTDRIKTVLAKDTSAASEMQQSISIHHLEPPDHIFSKISTDCTNSTITLYKNADTMNFVSTEEYSKVSQNSTTAKRENLSIQRSLSDNREASRVQFIECADVMELFQVNQKLFLEILQDACAQVTKSTHVEHSSMKARLKKSGSFPAAASKHIQFMRPVGLKHKHMEIRSFPKVQRSPVVTEAPKFVAPICLDDSQEKSIAFKADASEGSAISQDTSISIPVSSQLLEKHRWRQSFTAQLREIKKKIKLAFKERKKEKTRFSSEALLKRVCYESDLPANKEKSPESLEETAVRQEGEENSTSCHEVNGSENYLRKDGLPQMRRATSLNESVHRYALLYENCFCRKATWHEYKSRRSISEVKFPSDENGLKSFKRRLSLSDLEFCPFPNEIPCNLPKEGIGIRPVMDYGNTNSDNEGKGDLKSLGIPADRKNFEPQETLEDFCNQDNMVETGISIENTDSPSCSIEDMDEENNTKGKQGWELVESTKRDSISHQDQHIVSTNISLPHQDQTELPISQDLPDNETDSKNCSIHGQDSYVNLQEKSARHPLTLVCSSTSCNNTMTDNHFLLLKWNWQDINDFNYVRDVLEVAGFIEKEHLGSWHSLDQPLNPIVFKELENQLHPELNSSDDFPCNCDHQLLFDLMNELLLEIYSSSLAYFPEPIPFTPRRVRPLPRGDQALEEVWKGVSLYRRLQSLVDKSLDDIVAADMDSSDGWMNLLLDGEDVALDLEEMIFDQVIDEIVCA</sequence>
<dbReference type="EMBL" id="JAIWQS010000011">
    <property type="protein sequence ID" value="KAJ8750637.1"/>
    <property type="molecule type" value="Genomic_DNA"/>
</dbReference>
<protein>
    <recommendedName>
        <fullName evidence="2">DUF4378 domain-containing protein</fullName>
    </recommendedName>
</protein>
<dbReference type="Pfam" id="PF14309">
    <property type="entry name" value="DUF4378"/>
    <property type="match status" value="1"/>
</dbReference>
<gene>
    <name evidence="3" type="ORF">K2173_015818</name>
</gene>
<name>A0AAV8SEF8_9ROSI</name>
<evidence type="ECO:0000256" key="1">
    <source>
        <dbReference type="SAM" id="MobiDB-lite"/>
    </source>
</evidence>
<feature type="region of interest" description="Disordered" evidence="1">
    <location>
        <begin position="529"/>
        <end position="552"/>
    </location>
</feature>